<sequence length="249" mass="29219">MKVSKTKYKDEELEKILNPLSKGATHIVASPKTIDELISKGINIEEKFITYEEYFENLITQKRKNAVGLLRQLPLLDNSIANSVISAIYEEIRASFGLGIFTSTIFNSIVLLEYAMRIRLYNKRLENDPNSKWEDTEKLKMKQLISQLKRQKIIDKTGQEQLDSFNDKFRNPYLHINIHKMIQGIYANNVMKVDINTRKVTEENEIDVSKYPHMWFLAKNFYDRSYVMHVLQFCIGWTNDLLKKNSEGR</sequence>
<proteinExistence type="predicted"/>
<dbReference type="Proteomes" id="UP000034785">
    <property type="component" value="Unassembled WGS sequence"/>
</dbReference>
<keyword evidence="1" id="KW-0812">Transmembrane</keyword>
<comment type="caution">
    <text evidence="2">The sequence shown here is derived from an EMBL/GenBank/DDBJ whole genome shotgun (WGS) entry which is preliminary data.</text>
</comment>
<dbReference type="AlphaFoldDB" id="A0A0G1B6V3"/>
<gene>
    <name evidence="2" type="ORF">UV41_C0069G0003</name>
</gene>
<evidence type="ECO:0000256" key="1">
    <source>
        <dbReference type="SAM" id="Phobius"/>
    </source>
</evidence>
<evidence type="ECO:0000313" key="3">
    <source>
        <dbReference type="Proteomes" id="UP000034785"/>
    </source>
</evidence>
<name>A0A0G1B6V3_9BACT</name>
<dbReference type="EMBL" id="LCEJ01000069">
    <property type="protein sequence ID" value="KKS68949.1"/>
    <property type="molecule type" value="Genomic_DNA"/>
</dbReference>
<feature type="transmembrane region" description="Helical" evidence="1">
    <location>
        <begin position="95"/>
        <end position="115"/>
    </location>
</feature>
<organism evidence="2 3">
    <name type="scientific">Candidatus Daviesbacteria bacterium GW2011_GWA2_42_7</name>
    <dbReference type="NCBI Taxonomy" id="1618425"/>
    <lineage>
        <taxon>Bacteria</taxon>
        <taxon>Candidatus Daviesiibacteriota</taxon>
    </lineage>
</organism>
<reference evidence="2 3" key="1">
    <citation type="journal article" date="2015" name="Nature">
        <title>rRNA introns, odd ribosomes, and small enigmatic genomes across a large radiation of phyla.</title>
        <authorList>
            <person name="Brown C.T."/>
            <person name="Hug L.A."/>
            <person name="Thomas B.C."/>
            <person name="Sharon I."/>
            <person name="Castelle C.J."/>
            <person name="Singh A."/>
            <person name="Wilkins M.J."/>
            <person name="Williams K.H."/>
            <person name="Banfield J.F."/>
        </authorList>
    </citation>
    <scope>NUCLEOTIDE SEQUENCE [LARGE SCALE GENOMIC DNA]</scope>
</reference>
<keyword evidence="1" id="KW-0472">Membrane</keyword>
<keyword evidence="1" id="KW-1133">Transmembrane helix</keyword>
<accession>A0A0G1B6V3</accession>
<evidence type="ECO:0000313" key="2">
    <source>
        <dbReference type="EMBL" id="KKS68949.1"/>
    </source>
</evidence>
<protein>
    <submittedName>
        <fullName evidence="2">Uncharacterized protein</fullName>
    </submittedName>
</protein>